<sequence length="249" mass="27733">MRASRLHRHAAQRWLQNVSVVLRSPIRSTRSVPTRRVRQGDRWGARANMRGYLCGYLCGRRGHAGAEGCTMSSISIVRNTDARIISPAFNARCLRRRGLNISSPRRTVRPLTAHIPDRRARAACQVWYPYEHRVASCHAMVAASAPCRSSRRMVISRGLHRPAFPVCCRRSCAAREPACGPPTSFGPTTRNSRLTVCRHGSPLVSNIDMSRPLLLFLDEVSACYIFKKDRRSAFTCSACVPHIPCGAPA</sequence>
<proteinExistence type="predicted"/>
<dbReference type="Proteomes" id="UP000192911">
    <property type="component" value="Unassembled WGS sequence"/>
</dbReference>
<dbReference type="AlphaFoldDB" id="A0A1X7CXU4"/>
<reference evidence="2" key="1">
    <citation type="submission" date="2017-04" db="EMBL/GenBank/DDBJ databases">
        <authorList>
            <person name="Varghese N."/>
            <person name="Submissions S."/>
        </authorList>
    </citation>
    <scope>NUCLEOTIDE SEQUENCE [LARGE SCALE GENOMIC DNA]</scope>
    <source>
        <strain evidence="2">Ballard 720</strain>
    </source>
</reference>
<accession>A0A1X7CXU4</accession>
<dbReference type="STRING" id="28094.SAMN06295900_102128"/>
<gene>
    <name evidence="1" type="ORF">SAMN06295900_102128</name>
</gene>
<dbReference type="EMBL" id="FXAH01000002">
    <property type="protein sequence ID" value="SMF05084.1"/>
    <property type="molecule type" value="Genomic_DNA"/>
</dbReference>
<protein>
    <submittedName>
        <fullName evidence="1">Uncharacterized protein</fullName>
    </submittedName>
</protein>
<evidence type="ECO:0000313" key="1">
    <source>
        <dbReference type="EMBL" id="SMF05084.1"/>
    </source>
</evidence>
<organism evidence="1 2">
    <name type="scientific">Trinickia caryophylli</name>
    <name type="common">Paraburkholderia caryophylli</name>
    <dbReference type="NCBI Taxonomy" id="28094"/>
    <lineage>
        <taxon>Bacteria</taxon>
        <taxon>Pseudomonadati</taxon>
        <taxon>Pseudomonadota</taxon>
        <taxon>Betaproteobacteria</taxon>
        <taxon>Burkholderiales</taxon>
        <taxon>Burkholderiaceae</taxon>
        <taxon>Trinickia</taxon>
    </lineage>
</organism>
<evidence type="ECO:0000313" key="2">
    <source>
        <dbReference type="Proteomes" id="UP000192911"/>
    </source>
</evidence>
<name>A0A1X7CXU4_TRICW</name>
<keyword evidence="2" id="KW-1185">Reference proteome</keyword>